<accession>A0A934SRV1</accession>
<organism evidence="1 2">
    <name type="scientific">Noviherbaspirillum pedocola</name>
    <dbReference type="NCBI Taxonomy" id="2801341"/>
    <lineage>
        <taxon>Bacteria</taxon>
        <taxon>Pseudomonadati</taxon>
        <taxon>Pseudomonadota</taxon>
        <taxon>Betaproteobacteria</taxon>
        <taxon>Burkholderiales</taxon>
        <taxon>Oxalobacteraceae</taxon>
        <taxon>Noviherbaspirillum</taxon>
    </lineage>
</organism>
<reference evidence="1" key="1">
    <citation type="submission" date="2021-01" db="EMBL/GenBank/DDBJ databases">
        <title>Genome sequence of strain Noviherbaspirillum sp. DKR-6.</title>
        <authorList>
            <person name="Chaudhary D.K."/>
        </authorList>
    </citation>
    <scope>NUCLEOTIDE SEQUENCE</scope>
    <source>
        <strain evidence="1">DKR-6</strain>
    </source>
</reference>
<dbReference type="AlphaFoldDB" id="A0A934SRV1"/>
<dbReference type="EMBL" id="JAEPBG010000005">
    <property type="protein sequence ID" value="MBK4735601.1"/>
    <property type="molecule type" value="Genomic_DNA"/>
</dbReference>
<dbReference type="Proteomes" id="UP000622890">
    <property type="component" value="Unassembled WGS sequence"/>
</dbReference>
<protein>
    <submittedName>
        <fullName evidence="1">Uncharacterized protein</fullName>
    </submittedName>
</protein>
<gene>
    <name evidence="1" type="ORF">JJB74_13340</name>
</gene>
<comment type="caution">
    <text evidence="1">The sequence shown here is derived from an EMBL/GenBank/DDBJ whole genome shotgun (WGS) entry which is preliminary data.</text>
</comment>
<dbReference type="RefSeq" id="WP_200592384.1">
    <property type="nucleotide sequence ID" value="NZ_JAEPBG010000005.1"/>
</dbReference>
<evidence type="ECO:0000313" key="2">
    <source>
        <dbReference type="Proteomes" id="UP000622890"/>
    </source>
</evidence>
<proteinExistence type="predicted"/>
<evidence type="ECO:0000313" key="1">
    <source>
        <dbReference type="EMBL" id="MBK4735601.1"/>
    </source>
</evidence>
<sequence>MQMLAAALIVTGANVSEMKISASELGKAGFDALSRLIDSNSGPHALDILDLSDESERP</sequence>
<name>A0A934SRV1_9BURK</name>
<keyword evidence="2" id="KW-1185">Reference proteome</keyword>